<comment type="caution">
    <text evidence="2">The sequence shown here is derived from an EMBL/GenBank/DDBJ whole genome shotgun (WGS) entry which is preliminary data.</text>
</comment>
<dbReference type="AlphaFoldDB" id="A0A117I8S8"/>
<dbReference type="EMBL" id="BCSY01000021">
    <property type="protein sequence ID" value="GAS93709.1"/>
    <property type="molecule type" value="Genomic_DNA"/>
</dbReference>
<feature type="domain" description="Polysaccharide pyruvyl transferase" evidence="1">
    <location>
        <begin position="32"/>
        <end position="178"/>
    </location>
</feature>
<organism evidence="2 3">
    <name type="scientific">Mycolicibacterium canariasense</name>
    <name type="common">Mycobacterium canariasense</name>
    <dbReference type="NCBI Taxonomy" id="228230"/>
    <lineage>
        <taxon>Bacteria</taxon>
        <taxon>Bacillati</taxon>
        <taxon>Actinomycetota</taxon>
        <taxon>Actinomycetes</taxon>
        <taxon>Mycobacteriales</taxon>
        <taxon>Mycobacteriaceae</taxon>
        <taxon>Mycolicibacterium</taxon>
    </lineage>
</organism>
<reference evidence="3" key="2">
    <citation type="submission" date="2016-02" db="EMBL/GenBank/DDBJ databases">
        <title>Draft genome sequence of five rapidly growing Mycobacterium species.</title>
        <authorList>
            <person name="Katahira K."/>
            <person name="Gotou Y."/>
            <person name="Iida K."/>
            <person name="Ogura Y."/>
            <person name="Hayashi T."/>
        </authorList>
    </citation>
    <scope>NUCLEOTIDE SEQUENCE [LARGE SCALE GENOMIC DNA]</scope>
    <source>
        <strain evidence="3">JCM15298</strain>
    </source>
</reference>
<dbReference type="Pfam" id="PF04230">
    <property type="entry name" value="PS_pyruv_trans"/>
    <property type="match status" value="1"/>
</dbReference>
<reference evidence="3" key="1">
    <citation type="journal article" date="2016" name="Genome Announc.">
        <title>Draft Genome Sequences of Five Rapidly Growing Mycobacterium Species, M. thermoresistibile, M. fortuitum subsp. acetamidolyticum, M. canariasense, M. brisbanense, and M. novocastrense.</title>
        <authorList>
            <person name="Katahira K."/>
            <person name="Ogura Y."/>
            <person name="Gotoh Y."/>
            <person name="Hayashi T."/>
        </authorList>
    </citation>
    <scope>NUCLEOTIDE SEQUENCE [LARGE SCALE GENOMIC DNA]</scope>
    <source>
        <strain evidence="3">JCM15298</strain>
    </source>
</reference>
<accession>A0A117I8S8</accession>
<evidence type="ECO:0000259" key="1">
    <source>
        <dbReference type="Pfam" id="PF04230"/>
    </source>
</evidence>
<dbReference type="InterPro" id="IPR007345">
    <property type="entry name" value="Polysacch_pyruvyl_Trfase"/>
</dbReference>
<dbReference type="Proteomes" id="UP000069443">
    <property type="component" value="Unassembled WGS sequence"/>
</dbReference>
<dbReference type="STRING" id="228230.RMCC_0675"/>
<evidence type="ECO:0000313" key="2">
    <source>
        <dbReference type="EMBL" id="GAS93709.1"/>
    </source>
</evidence>
<dbReference type="RefSeq" id="WP_062655100.1">
    <property type="nucleotide sequence ID" value="NZ_BCSY01000021.1"/>
</dbReference>
<proteinExistence type="predicted"/>
<evidence type="ECO:0000313" key="3">
    <source>
        <dbReference type="Proteomes" id="UP000069443"/>
    </source>
</evidence>
<name>A0A117I8S8_MYCCR</name>
<protein>
    <submittedName>
        <fullName evidence="2">ExoV-like protein</fullName>
    </submittedName>
</protein>
<keyword evidence="3" id="KW-1185">Reference proteome</keyword>
<gene>
    <name evidence="2" type="ORF">RMCC_0675</name>
</gene>
<sequence length="253" mass="26964">MSPLIFRSLGYDVTWAPLDSAELTGIGSVLDLYMWARKRTSSVVWGSGLRTSPTPEIRDAVLGSVASFVAVRGPKTRDALGLPESTTLGDPGLLAPALVEGLALRRGTHPVIVPHYRVWANPQSRADLKALASDGCRVIVPSEHPIRVVRGIAEAGIVYSSSLHGLIVADALGVPAALLRFEGTALSGEPEFKYADYFASVRSDPSWVGTRQIASAPKVLLDQIEQDSEARQRAAAALRSGLERSACLLSGVR</sequence>